<accession>A0ABV0N2L9</accession>
<sequence>MTTNAGWVEIGLTMDGSSLVDPTTETLMHALTAWHLKNCSGFLFGLPFKSSDKATVCTNLAVWVKTANKPCEHMNNKILPPASPASFILTSHPGTSCLLTSDCSIIFTLHGKPLLKELPVS</sequence>
<proteinExistence type="predicted"/>
<keyword evidence="2" id="KW-1185">Reference proteome</keyword>
<organism evidence="1 2">
    <name type="scientific">Goodea atripinnis</name>
    <dbReference type="NCBI Taxonomy" id="208336"/>
    <lineage>
        <taxon>Eukaryota</taxon>
        <taxon>Metazoa</taxon>
        <taxon>Chordata</taxon>
        <taxon>Craniata</taxon>
        <taxon>Vertebrata</taxon>
        <taxon>Euteleostomi</taxon>
        <taxon>Actinopterygii</taxon>
        <taxon>Neopterygii</taxon>
        <taxon>Teleostei</taxon>
        <taxon>Neoteleostei</taxon>
        <taxon>Acanthomorphata</taxon>
        <taxon>Ovalentaria</taxon>
        <taxon>Atherinomorphae</taxon>
        <taxon>Cyprinodontiformes</taxon>
        <taxon>Goodeidae</taxon>
        <taxon>Goodea</taxon>
    </lineage>
</organism>
<dbReference type="EMBL" id="JAHRIO010021649">
    <property type="protein sequence ID" value="MEQ2165622.1"/>
    <property type="molecule type" value="Genomic_DNA"/>
</dbReference>
<dbReference type="Proteomes" id="UP001476798">
    <property type="component" value="Unassembled WGS sequence"/>
</dbReference>
<protein>
    <submittedName>
        <fullName evidence="1">Uncharacterized protein</fullName>
    </submittedName>
</protein>
<gene>
    <name evidence="1" type="ORF">GOODEAATRI_019017</name>
</gene>
<reference evidence="1 2" key="1">
    <citation type="submission" date="2021-06" db="EMBL/GenBank/DDBJ databases">
        <authorList>
            <person name="Palmer J.M."/>
        </authorList>
    </citation>
    <scope>NUCLEOTIDE SEQUENCE [LARGE SCALE GENOMIC DNA]</scope>
    <source>
        <strain evidence="1 2">GA_2019</strain>
        <tissue evidence="1">Muscle</tissue>
    </source>
</reference>
<name>A0ABV0N2L9_9TELE</name>
<evidence type="ECO:0000313" key="1">
    <source>
        <dbReference type="EMBL" id="MEQ2165622.1"/>
    </source>
</evidence>
<evidence type="ECO:0000313" key="2">
    <source>
        <dbReference type="Proteomes" id="UP001476798"/>
    </source>
</evidence>
<comment type="caution">
    <text evidence="1">The sequence shown here is derived from an EMBL/GenBank/DDBJ whole genome shotgun (WGS) entry which is preliminary data.</text>
</comment>